<dbReference type="SUPFAM" id="SSF53474">
    <property type="entry name" value="alpha/beta-Hydrolases"/>
    <property type="match status" value="1"/>
</dbReference>
<keyword evidence="3" id="KW-1185">Reference proteome</keyword>
<evidence type="ECO:0000313" key="3">
    <source>
        <dbReference type="Proteomes" id="UP000594638"/>
    </source>
</evidence>
<accession>A0A8S0RHD8</accession>
<dbReference type="InterPro" id="IPR029058">
    <property type="entry name" value="AB_hydrolase_fold"/>
</dbReference>
<comment type="caution">
    <text evidence="2">The sequence shown here is derived from an EMBL/GenBank/DDBJ whole genome shotgun (WGS) entry which is preliminary data.</text>
</comment>
<feature type="domain" description="DUF676" evidence="1">
    <location>
        <begin position="33"/>
        <end position="130"/>
    </location>
</feature>
<sequence>MENEGKEGFSCSSGKENGGEDLFSCKQSDGSVDHLVIMVHGILGSARDWKFAAEQFVSKLPDKVFVHCSERNIAKLTLDGVDVMGERLAEEVLDVIKQKPDLSKISFVAHSVGGLVARYTIARLYRPPDKESGELSATFCEKESFWDSYVELKFYAQDSDKIH</sequence>
<gene>
    <name evidence="2" type="ORF">OLEA9_A107761</name>
</gene>
<organism evidence="2 3">
    <name type="scientific">Olea europaea subsp. europaea</name>
    <dbReference type="NCBI Taxonomy" id="158383"/>
    <lineage>
        <taxon>Eukaryota</taxon>
        <taxon>Viridiplantae</taxon>
        <taxon>Streptophyta</taxon>
        <taxon>Embryophyta</taxon>
        <taxon>Tracheophyta</taxon>
        <taxon>Spermatophyta</taxon>
        <taxon>Magnoliopsida</taxon>
        <taxon>eudicotyledons</taxon>
        <taxon>Gunneridae</taxon>
        <taxon>Pentapetalae</taxon>
        <taxon>asterids</taxon>
        <taxon>lamiids</taxon>
        <taxon>Lamiales</taxon>
        <taxon>Oleaceae</taxon>
        <taxon>Oleeae</taxon>
        <taxon>Olea</taxon>
    </lineage>
</organism>
<protein>
    <recommendedName>
        <fullName evidence="1">DUF676 domain-containing protein</fullName>
    </recommendedName>
</protein>
<dbReference type="PANTHER" id="PTHR12482:SF14">
    <property type="entry name" value="LIPASE YOR059C ISOFORM X1"/>
    <property type="match status" value="1"/>
</dbReference>
<evidence type="ECO:0000259" key="1">
    <source>
        <dbReference type="Pfam" id="PF05057"/>
    </source>
</evidence>
<proteinExistence type="predicted"/>
<dbReference type="InterPro" id="IPR007751">
    <property type="entry name" value="DUF676_lipase-like"/>
</dbReference>
<dbReference type="Proteomes" id="UP000594638">
    <property type="component" value="Unassembled WGS sequence"/>
</dbReference>
<dbReference type="InterPro" id="IPR044294">
    <property type="entry name" value="Lipase-like"/>
</dbReference>
<dbReference type="OrthoDB" id="273452at2759"/>
<dbReference type="PANTHER" id="PTHR12482">
    <property type="entry name" value="LIPASE ROG1-RELATED-RELATED"/>
    <property type="match status" value="1"/>
</dbReference>
<evidence type="ECO:0000313" key="2">
    <source>
        <dbReference type="EMBL" id="CAA2978455.1"/>
    </source>
</evidence>
<reference evidence="2 3" key="1">
    <citation type="submission" date="2019-12" db="EMBL/GenBank/DDBJ databases">
        <authorList>
            <person name="Alioto T."/>
            <person name="Alioto T."/>
            <person name="Gomez Garrido J."/>
        </authorList>
    </citation>
    <scope>NUCLEOTIDE SEQUENCE [LARGE SCALE GENOMIC DNA]</scope>
</reference>
<dbReference type="AlphaFoldDB" id="A0A8S0RHD8"/>
<dbReference type="Gene3D" id="3.40.50.1820">
    <property type="entry name" value="alpha/beta hydrolase"/>
    <property type="match status" value="1"/>
</dbReference>
<dbReference type="Gramene" id="OE9A107761T2">
    <property type="protein sequence ID" value="OE9A107761C2"/>
    <property type="gene ID" value="OE9A107761"/>
</dbReference>
<dbReference type="Pfam" id="PF05057">
    <property type="entry name" value="DUF676"/>
    <property type="match status" value="1"/>
</dbReference>
<name>A0A8S0RHD8_OLEEU</name>
<dbReference type="EMBL" id="CACTIH010003619">
    <property type="protein sequence ID" value="CAA2978455.1"/>
    <property type="molecule type" value="Genomic_DNA"/>
</dbReference>